<dbReference type="EMBL" id="JADEXG010000059">
    <property type="protein sequence ID" value="MBE9079531.1"/>
    <property type="molecule type" value="Genomic_DNA"/>
</dbReference>
<reference evidence="2" key="1">
    <citation type="submission" date="2020-10" db="EMBL/GenBank/DDBJ databases">
        <authorList>
            <person name="Castelo-Branco R."/>
            <person name="Eusebio N."/>
            <person name="Adriana R."/>
            <person name="Vieira A."/>
            <person name="Brugerolle De Fraissinette N."/>
            <person name="Rezende De Castro R."/>
            <person name="Schneider M.P."/>
            <person name="Vasconcelos V."/>
            <person name="Leao P.N."/>
        </authorList>
    </citation>
    <scope>NUCLEOTIDE SEQUENCE</scope>
    <source>
        <strain evidence="2">LEGE 07310</strain>
    </source>
</reference>
<name>A0A8J7ARZ5_9CYAN</name>
<accession>A0A8J7ARZ5</accession>
<dbReference type="InterPro" id="IPR027417">
    <property type="entry name" value="P-loop_NTPase"/>
</dbReference>
<proteinExistence type="predicted"/>
<organism evidence="2 3">
    <name type="scientific">Vasconcelosia minhoensis LEGE 07310</name>
    <dbReference type="NCBI Taxonomy" id="915328"/>
    <lineage>
        <taxon>Bacteria</taxon>
        <taxon>Bacillati</taxon>
        <taxon>Cyanobacteriota</taxon>
        <taxon>Cyanophyceae</taxon>
        <taxon>Nodosilineales</taxon>
        <taxon>Cymatolegaceae</taxon>
        <taxon>Vasconcelosia</taxon>
        <taxon>Vasconcelosia minhoensis</taxon>
    </lineage>
</organism>
<dbReference type="Proteomes" id="UP000636505">
    <property type="component" value="Unassembled WGS sequence"/>
</dbReference>
<evidence type="ECO:0000259" key="1">
    <source>
        <dbReference type="Pfam" id="PF09848"/>
    </source>
</evidence>
<dbReference type="RefSeq" id="WP_193910591.1">
    <property type="nucleotide sequence ID" value="NZ_JADEXG010000059.1"/>
</dbReference>
<comment type="caution">
    <text evidence="2">The sequence shown here is derived from an EMBL/GenBank/DDBJ whole genome shotgun (WGS) entry which is preliminary data.</text>
</comment>
<evidence type="ECO:0000313" key="3">
    <source>
        <dbReference type="Proteomes" id="UP000636505"/>
    </source>
</evidence>
<dbReference type="InterPro" id="IPR018647">
    <property type="entry name" value="SLFN_3-like_DNA/RNA_helicase"/>
</dbReference>
<evidence type="ECO:0000313" key="2">
    <source>
        <dbReference type="EMBL" id="MBE9079531.1"/>
    </source>
</evidence>
<keyword evidence="3" id="KW-1185">Reference proteome</keyword>
<dbReference type="AlphaFoldDB" id="A0A8J7ARZ5"/>
<dbReference type="SUPFAM" id="SSF52540">
    <property type="entry name" value="P-loop containing nucleoside triphosphate hydrolases"/>
    <property type="match status" value="1"/>
</dbReference>
<protein>
    <submittedName>
        <fullName evidence="2">DUF2075 domain-containing protein</fullName>
    </submittedName>
</protein>
<sequence>MGSDSQLSVFETGDPPNLPPYGWAGTVEAFLRLAPEDWLAALLSRCQGLYQQRATQTQQQAWQDCGQVLRSRLPQLCQQRPTSAAWTLVFEYELPREGGRRPDLVILADGQIGVLEFKQKASPAAADRDQAAAYGRDLAEYHSGSRLNPVQTAVVLTRRTQPAEWKAIAVLGPADLVPYLAALEPTEPNIDPSAWLTADYAPLPTVIQAARRIFQNQPLPSIRQAHSAGIPAVLDYLNQLVEQAQARQERHLVLVTGVPGAGKTLVGLQFVYQSPQSDGPSQAVLLSGNGPLITVLQYALKSRAFVQAVRNFYMAHQVRQQKAPREHVIVFDEAQRAWDAGRMGDKYGIAASAPEIVLRITERTPSWGVVLGLIGEGQEIHVGEEAGMEQWSQGIAQAQADWQVHCPVSQTGHFADLSSPVHAADGLDLTTTLRSHLAADLQHWVSDLLKGQLQAAAARMPRLRDQGFDAYLTRQLDRAKDYCRQRYQDQPTKRYGLIASSRAKNLTDAGIKNDYLSTQRLKVGPWYIDPPDSPLSCCALAGVVTEFGCQGLELDFPIIGWGNDLTWQQLGWRSSVRQRQVRDPLRLRLNSYRVLLTRGRDGFIVFVPPQAAMDGTYDALVQAGLRALESWDSLV</sequence>
<feature type="domain" description="Schlafen group 3-like DNA/RNA helicase" evidence="1">
    <location>
        <begin position="250"/>
        <end position="608"/>
    </location>
</feature>
<dbReference type="Gene3D" id="3.40.50.300">
    <property type="entry name" value="P-loop containing nucleotide triphosphate hydrolases"/>
    <property type="match status" value="1"/>
</dbReference>
<gene>
    <name evidence="2" type="ORF">IQ241_19895</name>
</gene>
<dbReference type="Pfam" id="PF09848">
    <property type="entry name" value="SLFN-g3_helicase"/>
    <property type="match status" value="1"/>
</dbReference>